<keyword evidence="2" id="KW-1185">Reference proteome</keyword>
<evidence type="ECO:0008006" key="3">
    <source>
        <dbReference type="Google" id="ProtNLM"/>
    </source>
</evidence>
<organism evidence="1 2">
    <name type="scientific">Hymenobacter rigui</name>
    <dbReference type="NCBI Taxonomy" id="334424"/>
    <lineage>
        <taxon>Bacteria</taxon>
        <taxon>Pseudomonadati</taxon>
        <taxon>Bacteroidota</taxon>
        <taxon>Cytophagia</taxon>
        <taxon>Cytophagales</taxon>
        <taxon>Hymenobacteraceae</taxon>
        <taxon>Hymenobacter</taxon>
    </lineage>
</organism>
<evidence type="ECO:0000313" key="2">
    <source>
        <dbReference type="Proteomes" id="UP000273500"/>
    </source>
</evidence>
<dbReference type="AlphaFoldDB" id="A0A428KNK7"/>
<protein>
    <recommendedName>
        <fullName evidence="3">DNA-binding protein</fullName>
    </recommendedName>
</protein>
<name>A0A428KNK7_9BACT</name>
<dbReference type="Proteomes" id="UP000273500">
    <property type="component" value="Unassembled WGS sequence"/>
</dbReference>
<gene>
    <name evidence="1" type="ORF">EI291_13145</name>
</gene>
<comment type="caution">
    <text evidence="1">The sequence shown here is derived from an EMBL/GenBank/DDBJ whole genome shotgun (WGS) entry which is preliminary data.</text>
</comment>
<accession>A0A428KNK7</accession>
<evidence type="ECO:0000313" key="1">
    <source>
        <dbReference type="EMBL" id="RSK48031.1"/>
    </source>
</evidence>
<dbReference type="OrthoDB" id="72206at2"/>
<sequence length="68" mass="7884">MGLFKAPQPVRVEIKGNPLNCIICRHQGFHRRDVQINKLSLLTPDWADPVAVCYECDNCGYLHWFMPK</sequence>
<dbReference type="EMBL" id="RWIT01000006">
    <property type="protein sequence ID" value="RSK48031.1"/>
    <property type="molecule type" value="Genomic_DNA"/>
</dbReference>
<dbReference type="RefSeq" id="WP_125420610.1">
    <property type="nucleotide sequence ID" value="NZ_RWIT01000006.1"/>
</dbReference>
<reference evidence="1 2" key="1">
    <citation type="submission" date="2018-12" db="EMBL/GenBank/DDBJ databases">
        <authorList>
            <person name="Feng G."/>
            <person name="Zhu H."/>
        </authorList>
    </citation>
    <scope>NUCLEOTIDE SEQUENCE [LARGE SCALE GENOMIC DNA]</scope>
    <source>
        <strain evidence="1 2">KCTC 12533</strain>
    </source>
</reference>
<proteinExistence type="predicted"/>